<sequence>MRIPTTTVALAAAGVMAMAPLAPAQAARGLLIIDDRHYENPSGCHPLSSNDGSRFVHNLTGQSAYFFSQEDCQGLPVDQVHPAETGRVDHVRSFHIARHQAPPGGNAENR</sequence>
<evidence type="ECO:0000256" key="1">
    <source>
        <dbReference type="SAM" id="SignalP"/>
    </source>
</evidence>
<name>A0ABP7CSW2_9ACTN</name>
<keyword evidence="1" id="KW-0732">Signal</keyword>
<evidence type="ECO:0000313" key="2">
    <source>
        <dbReference type="EMBL" id="GAA3695635.1"/>
    </source>
</evidence>
<accession>A0ABP7CSW2</accession>
<feature type="signal peptide" evidence="1">
    <location>
        <begin position="1"/>
        <end position="26"/>
    </location>
</feature>
<dbReference type="Proteomes" id="UP001500902">
    <property type="component" value="Unassembled WGS sequence"/>
</dbReference>
<reference evidence="3" key="1">
    <citation type="journal article" date="2019" name="Int. J. Syst. Evol. Microbiol.">
        <title>The Global Catalogue of Microorganisms (GCM) 10K type strain sequencing project: providing services to taxonomists for standard genome sequencing and annotation.</title>
        <authorList>
            <consortium name="The Broad Institute Genomics Platform"/>
            <consortium name="The Broad Institute Genome Sequencing Center for Infectious Disease"/>
            <person name="Wu L."/>
            <person name="Ma J."/>
        </authorList>
    </citation>
    <scope>NUCLEOTIDE SEQUENCE [LARGE SCALE GENOMIC DNA]</scope>
    <source>
        <strain evidence="3">JCM 16904</strain>
    </source>
</reference>
<keyword evidence="3" id="KW-1185">Reference proteome</keyword>
<comment type="caution">
    <text evidence="2">The sequence shown here is derived from an EMBL/GenBank/DDBJ whole genome shotgun (WGS) entry which is preliminary data.</text>
</comment>
<dbReference type="EMBL" id="BAAAZP010000147">
    <property type="protein sequence ID" value="GAA3695635.1"/>
    <property type="molecule type" value="Genomic_DNA"/>
</dbReference>
<protein>
    <recommendedName>
        <fullName evidence="4">Secreted protein</fullName>
    </recommendedName>
</protein>
<proteinExistence type="predicted"/>
<dbReference type="RefSeq" id="WP_344888186.1">
    <property type="nucleotide sequence ID" value="NZ_BAAAZP010000147.1"/>
</dbReference>
<feature type="chain" id="PRO_5046925929" description="Secreted protein" evidence="1">
    <location>
        <begin position="27"/>
        <end position="110"/>
    </location>
</feature>
<gene>
    <name evidence="2" type="ORF">GCM10022224_071590</name>
</gene>
<evidence type="ECO:0000313" key="3">
    <source>
        <dbReference type="Proteomes" id="UP001500902"/>
    </source>
</evidence>
<evidence type="ECO:0008006" key="4">
    <source>
        <dbReference type="Google" id="ProtNLM"/>
    </source>
</evidence>
<organism evidence="2 3">
    <name type="scientific">Nonomuraea antimicrobica</name>
    <dbReference type="NCBI Taxonomy" id="561173"/>
    <lineage>
        <taxon>Bacteria</taxon>
        <taxon>Bacillati</taxon>
        <taxon>Actinomycetota</taxon>
        <taxon>Actinomycetes</taxon>
        <taxon>Streptosporangiales</taxon>
        <taxon>Streptosporangiaceae</taxon>
        <taxon>Nonomuraea</taxon>
    </lineage>
</organism>